<dbReference type="SUPFAM" id="SSF54637">
    <property type="entry name" value="Thioesterase/thiol ester dehydrase-isomerase"/>
    <property type="match status" value="1"/>
</dbReference>
<reference evidence="4 5" key="1">
    <citation type="journal article" date="2018" name="Int. J. Syst. Evol. Microbiol.">
        <title>Epidermidibacterium keratini gen. nov., sp. nov., a member of the family Sporichthyaceae, isolated from keratin epidermis.</title>
        <authorList>
            <person name="Lee D.G."/>
            <person name="Trujillo M.E."/>
            <person name="Kang S."/>
            <person name="Nam J.J."/>
            <person name="Kim Y.J."/>
        </authorList>
    </citation>
    <scope>NUCLEOTIDE SEQUENCE [LARGE SCALE GENOMIC DNA]</scope>
    <source>
        <strain evidence="4 5">EPI-7</strain>
    </source>
</reference>
<evidence type="ECO:0000256" key="2">
    <source>
        <dbReference type="ARBA" id="ARBA00022801"/>
    </source>
</evidence>
<name>A0A7L4YP93_9ACTN</name>
<sequence length="150" mass="16781">MPVDVHVPDDAFRMPLTVRYYEADQQKVVFHGWYLNYFDEAFMAYLDSIGYGYDRAHADGVDFMVVHSEIDWHASLRWPGAAQIAVSPVHIGTTSMTVDFAAVRDGEVVCSARNIYVTIDLAEQTRISVPGTLREAVGSAGPFRRPRAGR</sequence>
<dbReference type="RefSeq" id="WP_159545431.1">
    <property type="nucleotide sequence ID" value="NZ_CP047156.1"/>
</dbReference>
<dbReference type="InterPro" id="IPR050563">
    <property type="entry name" value="4-hydroxybenzoyl-CoA_TE"/>
</dbReference>
<dbReference type="CDD" id="cd00586">
    <property type="entry name" value="4HBT"/>
    <property type="match status" value="1"/>
</dbReference>
<evidence type="ECO:0000256" key="1">
    <source>
        <dbReference type="ARBA" id="ARBA00005953"/>
    </source>
</evidence>
<dbReference type="KEGG" id="eke:EK0264_10595"/>
<dbReference type="Pfam" id="PF03061">
    <property type="entry name" value="4HBT"/>
    <property type="match status" value="1"/>
</dbReference>
<dbReference type="GO" id="GO:0047617">
    <property type="term" value="F:fatty acyl-CoA hydrolase activity"/>
    <property type="evidence" value="ECO:0007669"/>
    <property type="project" value="TreeGrafter"/>
</dbReference>
<dbReference type="InterPro" id="IPR006683">
    <property type="entry name" value="Thioestr_dom"/>
</dbReference>
<dbReference type="AlphaFoldDB" id="A0A7L4YP93"/>
<evidence type="ECO:0000313" key="5">
    <source>
        <dbReference type="Proteomes" id="UP000463857"/>
    </source>
</evidence>
<keyword evidence="5" id="KW-1185">Reference proteome</keyword>
<dbReference type="InParanoid" id="A0A7L4YP93"/>
<evidence type="ECO:0000313" key="4">
    <source>
        <dbReference type="EMBL" id="QHC00694.1"/>
    </source>
</evidence>
<organism evidence="4 5">
    <name type="scientific">Epidermidibacterium keratini</name>
    <dbReference type="NCBI Taxonomy" id="1891644"/>
    <lineage>
        <taxon>Bacteria</taxon>
        <taxon>Bacillati</taxon>
        <taxon>Actinomycetota</taxon>
        <taxon>Actinomycetes</taxon>
        <taxon>Sporichthyales</taxon>
        <taxon>Sporichthyaceae</taxon>
        <taxon>Epidermidibacterium</taxon>
    </lineage>
</organism>
<protein>
    <submittedName>
        <fullName evidence="4">Acyl-CoA thioesterase</fullName>
    </submittedName>
</protein>
<dbReference type="PANTHER" id="PTHR31793:SF27">
    <property type="entry name" value="NOVEL THIOESTERASE SUPERFAMILY DOMAIN AND SAPOSIN A-TYPE DOMAIN CONTAINING PROTEIN (0610012H03RIK)"/>
    <property type="match status" value="1"/>
</dbReference>
<accession>A0A7L4YP93</accession>
<dbReference type="PANTHER" id="PTHR31793">
    <property type="entry name" value="4-HYDROXYBENZOYL-COA THIOESTERASE FAMILY MEMBER"/>
    <property type="match status" value="1"/>
</dbReference>
<dbReference type="InterPro" id="IPR029069">
    <property type="entry name" value="HotDog_dom_sf"/>
</dbReference>
<gene>
    <name evidence="4" type="ORF">EK0264_10595</name>
</gene>
<evidence type="ECO:0000259" key="3">
    <source>
        <dbReference type="Pfam" id="PF03061"/>
    </source>
</evidence>
<proteinExistence type="inferred from homology"/>
<keyword evidence="2" id="KW-0378">Hydrolase</keyword>
<dbReference type="EMBL" id="CP047156">
    <property type="protein sequence ID" value="QHC00694.1"/>
    <property type="molecule type" value="Genomic_DNA"/>
</dbReference>
<feature type="domain" description="Thioesterase" evidence="3">
    <location>
        <begin position="27"/>
        <end position="110"/>
    </location>
</feature>
<dbReference type="OrthoDB" id="9799036at2"/>
<comment type="similarity">
    <text evidence="1">Belongs to the 4-hydroxybenzoyl-CoA thioesterase family.</text>
</comment>
<dbReference type="Proteomes" id="UP000463857">
    <property type="component" value="Chromosome"/>
</dbReference>
<dbReference type="Gene3D" id="3.10.129.10">
    <property type="entry name" value="Hotdog Thioesterase"/>
    <property type="match status" value="1"/>
</dbReference>